<evidence type="ECO:0000256" key="3">
    <source>
        <dbReference type="ARBA" id="ARBA00022691"/>
    </source>
</evidence>
<evidence type="ECO:0000313" key="5">
    <source>
        <dbReference type="EMBL" id="KAA9158391.1"/>
    </source>
</evidence>
<protein>
    <submittedName>
        <fullName evidence="5">Class I SAM-dependent methyltransferase</fullName>
    </submittedName>
</protein>
<comment type="caution">
    <text evidence="5">The sequence shown here is derived from an EMBL/GenBank/DDBJ whole genome shotgun (WGS) entry which is preliminary data.</text>
</comment>
<evidence type="ECO:0000313" key="6">
    <source>
        <dbReference type="Proteomes" id="UP000319769"/>
    </source>
</evidence>
<dbReference type="Pfam" id="PF13649">
    <property type="entry name" value="Methyltransf_25"/>
    <property type="match status" value="1"/>
</dbReference>
<dbReference type="OrthoDB" id="3825914at2"/>
<dbReference type="Gene3D" id="3.40.50.150">
    <property type="entry name" value="Vaccinia Virus protein VP39"/>
    <property type="match status" value="1"/>
</dbReference>
<name>A0A5N0V150_9PSEU</name>
<organism evidence="5 6">
    <name type="scientific">Amycolatopsis acidicola</name>
    <dbReference type="NCBI Taxonomy" id="2596893"/>
    <lineage>
        <taxon>Bacteria</taxon>
        <taxon>Bacillati</taxon>
        <taxon>Actinomycetota</taxon>
        <taxon>Actinomycetes</taxon>
        <taxon>Pseudonocardiales</taxon>
        <taxon>Pseudonocardiaceae</taxon>
        <taxon>Amycolatopsis</taxon>
    </lineage>
</organism>
<dbReference type="SUPFAM" id="SSF53335">
    <property type="entry name" value="S-adenosyl-L-methionine-dependent methyltransferases"/>
    <property type="match status" value="1"/>
</dbReference>
<reference evidence="5" key="1">
    <citation type="submission" date="2019-09" db="EMBL/GenBank/DDBJ databases">
        <authorList>
            <person name="Teo W.F.A."/>
            <person name="Duangmal K."/>
        </authorList>
    </citation>
    <scope>NUCLEOTIDE SEQUENCE [LARGE SCALE GENOMIC DNA]</scope>
    <source>
        <strain evidence="5">K81G1</strain>
    </source>
</reference>
<evidence type="ECO:0000259" key="4">
    <source>
        <dbReference type="Pfam" id="PF13649"/>
    </source>
</evidence>
<keyword evidence="6" id="KW-1185">Reference proteome</keyword>
<dbReference type="AlphaFoldDB" id="A0A5N0V150"/>
<dbReference type="InterPro" id="IPR029063">
    <property type="entry name" value="SAM-dependent_MTases_sf"/>
</dbReference>
<keyword evidence="2" id="KW-0808">Transferase</keyword>
<feature type="domain" description="Methyltransferase" evidence="4">
    <location>
        <begin position="76"/>
        <end position="165"/>
    </location>
</feature>
<dbReference type="PANTHER" id="PTHR43464">
    <property type="entry name" value="METHYLTRANSFERASE"/>
    <property type="match status" value="1"/>
</dbReference>
<keyword evidence="1 5" id="KW-0489">Methyltransferase</keyword>
<dbReference type="PANTHER" id="PTHR43464:SF19">
    <property type="entry name" value="UBIQUINONE BIOSYNTHESIS O-METHYLTRANSFERASE, MITOCHONDRIAL"/>
    <property type="match status" value="1"/>
</dbReference>
<dbReference type="InterPro" id="IPR041698">
    <property type="entry name" value="Methyltransf_25"/>
</dbReference>
<dbReference type="Proteomes" id="UP000319769">
    <property type="component" value="Unassembled WGS sequence"/>
</dbReference>
<evidence type="ECO:0000256" key="2">
    <source>
        <dbReference type="ARBA" id="ARBA00022679"/>
    </source>
</evidence>
<dbReference type="GO" id="GO:0032259">
    <property type="term" value="P:methylation"/>
    <property type="evidence" value="ECO:0007669"/>
    <property type="project" value="UniProtKB-KW"/>
</dbReference>
<proteinExistence type="predicted"/>
<dbReference type="GO" id="GO:0008168">
    <property type="term" value="F:methyltransferase activity"/>
    <property type="evidence" value="ECO:0007669"/>
    <property type="project" value="UniProtKB-KW"/>
</dbReference>
<accession>A0A5N0V150</accession>
<keyword evidence="3" id="KW-0949">S-adenosyl-L-methionine</keyword>
<dbReference type="CDD" id="cd02440">
    <property type="entry name" value="AdoMet_MTases"/>
    <property type="match status" value="1"/>
</dbReference>
<dbReference type="EMBL" id="VMNW02000035">
    <property type="protein sequence ID" value="KAA9158391.1"/>
    <property type="molecule type" value="Genomic_DNA"/>
</dbReference>
<sequence>MPSSVTKVEIPNFICQRNSSSGPRIPCGGTTLAGVSAPDLDFDQVYRESPYVPWVIGEPQPLLVELEAAGEIRGEVLDVGCGPGDNATFLASRGYHVTGVDGSRTAIDRARAKTDEVEFVVADATRLDGFEDRFDTVLDSALYHCLDDDEQRAYVAALHRACRPGATVHVFCQAEQLAGMPGPRVIPEDNLRATFTVAGGWRITRLERASYTTSMTEEILAQIHPEAVGRVPLDERGRFLMPVWQVAVEWVAL</sequence>
<gene>
    <name evidence="5" type="ORF">FPZ12_022625</name>
</gene>
<evidence type="ECO:0000256" key="1">
    <source>
        <dbReference type="ARBA" id="ARBA00022603"/>
    </source>
</evidence>